<evidence type="ECO:0000313" key="2">
    <source>
        <dbReference type="EMBL" id="CAD1847073.1"/>
    </source>
</evidence>
<name>A0A6V7QV74_ANACO</name>
<feature type="compositionally biased region" description="Basic residues" evidence="1">
    <location>
        <begin position="16"/>
        <end position="40"/>
    </location>
</feature>
<accession>A0A6V7QV74</accession>
<evidence type="ECO:0000256" key="1">
    <source>
        <dbReference type="SAM" id="MobiDB-lite"/>
    </source>
</evidence>
<organism evidence="2">
    <name type="scientific">Ananas comosus var. bracteatus</name>
    <name type="common">red pineapple</name>
    <dbReference type="NCBI Taxonomy" id="296719"/>
    <lineage>
        <taxon>Eukaryota</taxon>
        <taxon>Viridiplantae</taxon>
        <taxon>Streptophyta</taxon>
        <taxon>Embryophyta</taxon>
        <taxon>Tracheophyta</taxon>
        <taxon>Spermatophyta</taxon>
        <taxon>Magnoliopsida</taxon>
        <taxon>Liliopsida</taxon>
        <taxon>Poales</taxon>
        <taxon>Bromeliaceae</taxon>
        <taxon>Bromelioideae</taxon>
        <taxon>Ananas</taxon>
    </lineage>
</organism>
<sequence>MVKERSQWGEPEARAFRRNSSGRRGRAALRPRQPPRRRSPSGKQAWAALWNPPQACLMLEPRGDDEEKRRVSKNTEKERGGELADMVSCVLESVVEDKDGVPAMSVVVAATARFATAAA</sequence>
<dbReference type="AlphaFoldDB" id="A0A6V7QV74"/>
<dbReference type="EMBL" id="CAJEUB010000034">
    <property type="protein sequence ID" value="CAD1847073.1"/>
    <property type="molecule type" value="Genomic_DNA"/>
</dbReference>
<proteinExistence type="predicted"/>
<feature type="region of interest" description="Disordered" evidence="1">
    <location>
        <begin position="1"/>
        <end position="82"/>
    </location>
</feature>
<feature type="compositionally biased region" description="Basic and acidic residues" evidence="1">
    <location>
        <begin position="1"/>
        <end position="15"/>
    </location>
</feature>
<protein>
    <submittedName>
        <fullName evidence="2">Uncharacterized protein</fullName>
    </submittedName>
</protein>
<feature type="compositionally biased region" description="Basic and acidic residues" evidence="1">
    <location>
        <begin position="61"/>
        <end position="82"/>
    </location>
</feature>
<gene>
    <name evidence="2" type="ORF">CB5_LOCUS30284</name>
</gene>
<reference evidence="2" key="1">
    <citation type="submission" date="2020-07" db="EMBL/GenBank/DDBJ databases">
        <authorList>
            <person name="Lin J."/>
        </authorList>
    </citation>
    <scope>NUCLEOTIDE SEQUENCE</scope>
</reference>